<evidence type="ECO:0000256" key="9">
    <source>
        <dbReference type="ARBA" id="ARBA00048478"/>
    </source>
</evidence>
<evidence type="ECO:0000256" key="10">
    <source>
        <dbReference type="HAMAP-Rule" id="MF_00239"/>
    </source>
</evidence>
<evidence type="ECO:0000256" key="3">
    <source>
        <dbReference type="ARBA" id="ARBA00022490"/>
    </source>
</evidence>
<dbReference type="Proteomes" id="UP000730161">
    <property type="component" value="Unassembled WGS sequence"/>
</dbReference>
<dbReference type="Pfam" id="PF13189">
    <property type="entry name" value="Cytidylate_kin2"/>
    <property type="match status" value="1"/>
</dbReference>
<keyword evidence="7 10" id="KW-0067">ATP-binding</keyword>
<comment type="catalytic activity">
    <reaction evidence="8 10">
        <text>dCMP + ATP = dCDP + ADP</text>
        <dbReference type="Rhea" id="RHEA:25094"/>
        <dbReference type="ChEBI" id="CHEBI:30616"/>
        <dbReference type="ChEBI" id="CHEBI:57566"/>
        <dbReference type="ChEBI" id="CHEBI:58593"/>
        <dbReference type="ChEBI" id="CHEBI:456216"/>
        <dbReference type="EC" id="2.7.4.25"/>
    </reaction>
</comment>
<dbReference type="InterPro" id="IPR011994">
    <property type="entry name" value="Cytidylate_kinase_dom"/>
</dbReference>
<name>A0A8J7W6M4_9EURY</name>
<dbReference type="NCBIfam" id="TIGR02173">
    <property type="entry name" value="cyt_kin_arch"/>
    <property type="match status" value="1"/>
</dbReference>
<dbReference type="EMBL" id="JWHL01000011">
    <property type="protein sequence ID" value="MBR1369334.1"/>
    <property type="molecule type" value="Genomic_DNA"/>
</dbReference>
<evidence type="ECO:0000256" key="6">
    <source>
        <dbReference type="ARBA" id="ARBA00022777"/>
    </source>
</evidence>
<evidence type="ECO:0000256" key="4">
    <source>
        <dbReference type="ARBA" id="ARBA00022679"/>
    </source>
</evidence>
<dbReference type="GO" id="GO:0006220">
    <property type="term" value="P:pyrimidine nucleotide metabolic process"/>
    <property type="evidence" value="ECO:0007669"/>
    <property type="project" value="UniProtKB-UniRule"/>
</dbReference>
<accession>A0A8J7W6M4</accession>
<evidence type="ECO:0000256" key="7">
    <source>
        <dbReference type="ARBA" id="ARBA00022840"/>
    </source>
</evidence>
<comment type="subcellular location">
    <subcellularLocation>
        <location evidence="1 10">Cytoplasm</location>
    </subcellularLocation>
</comment>
<dbReference type="InterPro" id="IPR011892">
    <property type="entry name" value="Cyt_kin_arch"/>
</dbReference>
<comment type="caution">
    <text evidence="11">The sequence shown here is derived from an EMBL/GenBank/DDBJ whole genome shotgun (WGS) entry which is preliminary data.</text>
</comment>
<dbReference type="GO" id="GO:0005524">
    <property type="term" value="F:ATP binding"/>
    <property type="evidence" value="ECO:0007669"/>
    <property type="project" value="UniProtKB-UniRule"/>
</dbReference>
<keyword evidence="6 10" id="KW-0418">Kinase</keyword>
<dbReference type="AlphaFoldDB" id="A0A8J7W6M4"/>
<proteinExistence type="inferred from homology"/>
<evidence type="ECO:0000256" key="1">
    <source>
        <dbReference type="ARBA" id="ARBA00004496"/>
    </source>
</evidence>
<feature type="binding site" evidence="10">
    <location>
        <begin position="7"/>
        <end position="15"/>
    </location>
    <ligand>
        <name>ATP</name>
        <dbReference type="ChEBI" id="CHEBI:30616"/>
    </ligand>
</feature>
<evidence type="ECO:0000313" key="11">
    <source>
        <dbReference type="EMBL" id="MBR1369334.1"/>
    </source>
</evidence>
<keyword evidence="3 10" id="KW-0963">Cytoplasm</keyword>
<evidence type="ECO:0000256" key="8">
    <source>
        <dbReference type="ARBA" id="ARBA00047615"/>
    </source>
</evidence>
<evidence type="ECO:0000256" key="5">
    <source>
        <dbReference type="ARBA" id="ARBA00022741"/>
    </source>
</evidence>
<dbReference type="GO" id="GO:0005737">
    <property type="term" value="C:cytoplasm"/>
    <property type="evidence" value="ECO:0007669"/>
    <property type="project" value="UniProtKB-SubCell"/>
</dbReference>
<dbReference type="RefSeq" id="WP_211531033.1">
    <property type="nucleotide sequence ID" value="NZ_JWHL01000011.1"/>
</dbReference>
<reference evidence="11" key="1">
    <citation type="submission" date="2014-12" db="EMBL/GenBank/DDBJ databases">
        <authorList>
            <person name="Huang H.-H."/>
            <person name="Chen S.-C."/>
            <person name="Lai M.-C."/>
        </authorList>
    </citation>
    <scope>NUCLEOTIDE SEQUENCE</scope>
    <source>
        <strain evidence="11">K1F9705b</strain>
    </source>
</reference>
<comment type="similarity">
    <text evidence="2 10">Belongs to the cytidylate kinase family. Type 2 subfamily.</text>
</comment>
<evidence type="ECO:0000313" key="12">
    <source>
        <dbReference type="Proteomes" id="UP000730161"/>
    </source>
</evidence>
<dbReference type="Gene3D" id="3.40.50.300">
    <property type="entry name" value="P-loop containing nucleotide triphosphate hydrolases"/>
    <property type="match status" value="1"/>
</dbReference>
<organism evidence="11 12">
    <name type="scientific">Methanocalculus chunghsingensis</name>
    <dbReference type="NCBI Taxonomy" id="156457"/>
    <lineage>
        <taxon>Archaea</taxon>
        <taxon>Methanobacteriati</taxon>
        <taxon>Methanobacteriota</taxon>
        <taxon>Stenosarchaea group</taxon>
        <taxon>Methanomicrobia</taxon>
        <taxon>Methanomicrobiales</taxon>
        <taxon>Methanocalculaceae</taxon>
        <taxon>Methanocalculus</taxon>
    </lineage>
</organism>
<dbReference type="InterPro" id="IPR027417">
    <property type="entry name" value="P-loop_NTPase"/>
</dbReference>
<keyword evidence="5 10" id="KW-0547">Nucleotide-binding</keyword>
<dbReference type="GO" id="GO:0036431">
    <property type="term" value="F:dCMP kinase activity"/>
    <property type="evidence" value="ECO:0007669"/>
    <property type="project" value="InterPro"/>
</dbReference>
<dbReference type="EC" id="2.7.4.25" evidence="10"/>
<sequence>MRITISGLPGSGTTSLGKALAEEFGYRYVSAGEVFRDLARERGLDLASFGRIAEDDSSIDRLIDERQKEIGQQSDDIIIEGRLAGRMVDNADLRIWLIAGPECRARRIADRDIQDGETAKAVTIERERSEAHRYMTYYGIDISDLSWYDIVISSETFGRGPLVTIVVTAIKELLHR</sequence>
<protein>
    <recommendedName>
        <fullName evidence="10">Cytidylate kinase</fullName>
        <shortName evidence="10">CK</shortName>
        <ecNumber evidence="10">2.7.4.25</ecNumber>
    </recommendedName>
    <alternativeName>
        <fullName evidence="10">Cytidine monophosphate kinase</fullName>
        <shortName evidence="10">CMP kinase</shortName>
    </alternativeName>
</protein>
<keyword evidence="4 10" id="KW-0808">Transferase</keyword>
<keyword evidence="12" id="KW-1185">Reference proteome</keyword>
<gene>
    <name evidence="10" type="primary">cmk</name>
    <name evidence="11" type="ORF">RJ53_07440</name>
</gene>
<comment type="catalytic activity">
    <reaction evidence="9 10">
        <text>CMP + ATP = CDP + ADP</text>
        <dbReference type="Rhea" id="RHEA:11600"/>
        <dbReference type="ChEBI" id="CHEBI:30616"/>
        <dbReference type="ChEBI" id="CHEBI:58069"/>
        <dbReference type="ChEBI" id="CHEBI:60377"/>
        <dbReference type="ChEBI" id="CHEBI:456216"/>
        <dbReference type="EC" id="2.7.4.25"/>
    </reaction>
</comment>
<dbReference type="CDD" id="cd02020">
    <property type="entry name" value="CMPK"/>
    <property type="match status" value="1"/>
</dbReference>
<dbReference type="OrthoDB" id="31096at2157"/>
<dbReference type="SUPFAM" id="SSF52540">
    <property type="entry name" value="P-loop containing nucleoside triphosphate hydrolases"/>
    <property type="match status" value="1"/>
</dbReference>
<evidence type="ECO:0000256" key="2">
    <source>
        <dbReference type="ARBA" id="ARBA00011005"/>
    </source>
</evidence>
<dbReference type="HAMAP" id="MF_00239">
    <property type="entry name" value="Cytidyl_kinase_type2"/>
    <property type="match status" value="1"/>
</dbReference>